<protein>
    <submittedName>
        <fullName evidence="1">Uncharacterized protein</fullName>
    </submittedName>
</protein>
<gene>
    <name evidence="1" type="ORF">DOTSEDRAFT_69701</name>
</gene>
<accession>N1PWS0</accession>
<reference evidence="1 2" key="2">
    <citation type="journal article" date="2012" name="PLoS Pathog.">
        <title>Diverse lifestyles and strategies of plant pathogenesis encoded in the genomes of eighteen Dothideomycetes fungi.</title>
        <authorList>
            <person name="Ohm R.A."/>
            <person name="Feau N."/>
            <person name="Henrissat B."/>
            <person name="Schoch C.L."/>
            <person name="Horwitz B.A."/>
            <person name="Barry K.W."/>
            <person name="Condon B.J."/>
            <person name="Copeland A.C."/>
            <person name="Dhillon B."/>
            <person name="Glaser F."/>
            <person name="Hesse C.N."/>
            <person name="Kosti I."/>
            <person name="LaButti K."/>
            <person name="Lindquist E.A."/>
            <person name="Lucas S."/>
            <person name="Salamov A.A."/>
            <person name="Bradshaw R.E."/>
            <person name="Ciuffetti L."/>
            <person name="Hamelin R.C."/>
            <person name="Kema G.H.J."/>
            <person name="Lawrence C."/>
            <person name="Scott J.A."/>
            <person name="Spatafora J.W."/>
            <person name="Turgeon B.G."/>
            <person name="de Wit P.J.G.M."/>
            <person name="Zhong S."/>
            <person name="Goodwin S.B."/>
            <person name="Grigoriev I.V."/>
        </authorList>
    </citation>
    <scope>NUCLEOTIDE SEQUENCE [LARGE SCALE GENOMIC DNA]</scope>
    <source>
        <strain evidence="2">NZE10 / CBS 128990</strain>
    </source>
</reference>
<keyword evidence="2" id="KW-1185">Reference proteome</keyword>
<reference evidence="2" key="1">
    <citation type="journal article" date="2012" name="PLoS Genet.">
        <title>The genomes of the fungal plant pathogens Cladosporium fulvum and Dothistroma septosporum reveal adaptation to different hosts and lifestyles but also signatures of common ancestry.</title>
        <authorList>
            <person name="de Wit P.J.G.M."/>
            <person name="van der Burgt A."/>
            <person name="Oekmen B."/>
            <person name="Stergiopoulos I."/>
            <person name="Abd-Elsalam K.A."/>
            <person name="Aerts A.L."/>
            <person name="Bahkali A.H."/>
            <person name="Beenen H.G."/>
            <person name="Chettri P."/>
            <person name="Cox M.P."/>
            <person name="Datema E."/>
            <person name="de Vries R.P."/>
            <person name="Dhillon B."/>
            <person name="Ganley A.R."/>
            <person name="Griffiths S.A."/>
            <person name="Guo Y."/>
            <person name="Hamelin R.C."/>
            <person name="Henrissat B."/>
            <person name="Kabir M.S."/>
            <person name="Jashni M.K."/>
            <person name="Kema G."/>
            <person name="Klaubauf S."/>
            <person name="Lapidus A."/>
            <person name="Levasseur A."/>
            <person name="Lindquist E."/>
            <person name="Mehrabi R."/>
            <person name="Ohm R.A."/>
            <person name="Owen T.J."/>
            <person name="Salamov A."/>
            <person name="Schwelm A."/>
            <person name="Schijlen E."/>
            <person name="Sun H."/>
            <person name="van den Burg H.A."/>
            <person name="van Ham R.C.H.J."/>
            <person name="Zhang S."/>
            <person name="Goodwin S.B."/>
            <person name="Grigoriev I.V."/>
            <person name="Collemare J."/>
            <person name="Bradshaw R.E."/>
        </authorList>
    </citation>
    <scope>NUCLEOTIDE SEQUENCE [LARGE SCALE GENOMIC DNA]</scope>
    <source>
        <strain evidence="2">NZE10 / CBS 128990</strain>
    </source>
</reference>
<name>N1PWS0_DOTSN</name>
<sequence>MLHCSLYFTYQDFADNMTAMQHQCNTKKKFACLVCALKALTTIYWHGENKVDFVQQQPSRLDGPFLAQSFESGLQKEPS</sequence>
<evidence type="ECO:0000313" key="1">
    <source>
        <dbReference type="EMBL" id="EME47862.1"/>
    </source>
</evidence>
<dbReference type="EMBL" id="KB446536">
    <property type="protein sequence ID" value="EME47862.1"/>
    <property type="molecule type" value="Genomic_DNA"/>
</dbReference>
<dbReference type="OrthoDB" id="289038at2759"/>
<organism evidence="1 2">
    <name type="scientific">Dothistroma septosporum (strain NZE10 / CBS 128990)</name>
    <name type="common">Red band needle blight fungus</name>
    <name type="synonym">Mycosphaerella pini</name>
    <dbReference type="NCBI Taxonomy" id="675120"/>
    <lineage>
        <taxon>Eukaryota</taxon>
        <taxon>Fungi</taxon>
        <taxon>Dikarya</taxon>
        <taxon>Ascomycota</taxon>
        <taxon>Pezizomycotina</taxon>
        <taxon>Dothideomycetes</taxon>
        <taxon>Dothideomycetidae</taxon>
        <taxon>Mycosphaerellales</taxon>
        <taxon>Mycosphaerellaceae</taxon>
        <taxon>Dothistroma</taxon>
    </lineage>
</organism>
<dbReference type="AlphaFoldDB" id="N1PWS0"/>
<proteinExistence type="predicted"/>
<evidence type="ECO:0000313" key="2">
    <source>
        <dbReference type="Proteomes" id="UP000016933"/>
    </source>
</evidence>
<dbReference type="HOGENOM" id="CLU_2605995_0_0_1"/>
<dbReference type="Proteomes" id="UP000016933">
    <property type="component" value="Unassembled WGS sequence"/>
</dbReference>